<dbReference type="PANTHER" id="PTHR43736">
    <property type="entry name" value="ADP-RIBOSE PYROPHOSPHATASE"/>
    <property type="match status" value="1"/>
</dbReference>
<feature type="domain" description="Nudix hydrolase" evidence="1">
    <location>
        <begin position="74"/>
        <end position="214"/>
    </location>
</feature>
<comment type="caution">
    <text evidence="2">The sequence shown here is derived from an EMBL/GenBank/DDBJ whole genome shotgun (WGS) entry which is preliminary data.</text>
</comment>
<dbReference type="EMBL" id="BRYA01000168">
    <property type="protein sequence ID" value="GMI42239.1"/>
    <property type="molecule type" value="Genomic_DNA"/>
</dbReference>
<evidence type="ECO:0000313" key="2">
    <source>
        <dbReference type="EMBL" id="GMI42239.1"/>
    </source>
</evidence>
<reference evidence="3" key="1">
    <citation type="journal article" date="2023" name="Commun. Biol.">
        <title>Genome analysis of Parmales, the sister group of diatoms, reveals the evolutionary specialization of diatoms from phago-mixotrophs to photoautotrophs.</title>
        <authorList>
            <person name="Ban H."/>
            <person name="Sato S."/>
            <person name="Yoshikawa S."/>
            <person name="Yamada K."/>
            <person name="Nakamura Y."/>
            <person name="Ichinomiya M."/>
            <person name="Sato N."/>
            <person name="Blanc-Mathieu R."/>
            <person name="Endo H."/>
            <person name="Kuwata A."/>
            <person name="Ogata H."/>
        </authorList>
    </citation>
    <scope>NUCLEOTIDE SEQUENCE [LARGE SCALE GENOMIC DNA]</scope>
</reference>
<sequence>MIAVFLGGVLTGMAMLHTLNSRAKSLTRSTDRDILYDTDLSFYYGDKKMLTNTEEHNMHLPDEFYKKYVHSCIVNTVDCVIVRVNTITNQKEFILVERKDQPAKGMFWFPGGRMFKGETFFAAALRKCRDETGINGRAAQVLGVYNTHFNSSAWDEPHIKGTQTVNVVVLIEVADGSEIQLDDTSSRFRWASVDPEKNEHEDQYIVAVLKRMHAWKRTFGGEDVVF</sequence>
<dbReference type="Gene3D" id="3.90.79.10">
    <property type="entry name" value="Nucleoside Triphosphate Pyrophosphohydrolase"/>
    <property type="match status" value="1"/>
</dbReference>
<dbReference type="Proteomes" id="UP001165065">
    <property type="component" value="Unassembled WGS sequence"/>
</dbReference>
<dbReference type="PANTHER" id="PTHR43736:SF1">
    <property type="entry name" value="DIHYDRONEOPTERIN TRIPHOSPHATE DIPHOSPHATASE"/>
    <property type="match status" value="1"/>
</dbReference>
<dbReference type="InterPro" id="IPR000086">
    <property type="entry name" value="NUDIX_hydrolase_dom"/>
</dbReference>
<protein>
    <recommendedName>
        <fullName evidence="1">Nudix hydrolase domain-containing protein</fullName>
    </recommendedName>
</protein>
<evidence type="ECO:0000259" key="1">
    <source>
        <dbReference type="PROSITE" id="PS51462"/>
    </source>
</evidence>
<dbReference type="Pfam" id="PF00293">
    <property type="entry name" value="NUDIX"/>
    <property type="match status" value="1"/>
</dbReference>
<gene>
    <name evidence="2" type="ORF">TrCOL_g4128</name>
</gene>
<name>A0A9W7GBI9_9STRA</name>
<evidence type="ECO:0000313" key="3">
    <source>
        <dbReference type="Proteomes" id="UP001165065"/>
    </source>
</evidence>
<dbReference type="PROSITE" id="PS51462">
    <property type="entry name" value="NUDIX"/>
    <property type="match status" value="1"/>
</dbReference>
<dbReference type="SUPFAM" id="SSF55811">
    <property type="entry name" value="Nudix"/>
    <property type="match status" value="1"/>
</dbReference>
<accession>A0A9W7GBI9</accession>
<keyword evidence="3" id="KW-1185">Reference proteome</keyword>
<organism evidence="2 3">
    <name type="scientific">Triparma columacea</name>
    <dbReference type="NCBI Taxonomy" id="722753"/>
    <lineage>
        <taxon>Eukaryota</taxon>
        <taxon>Sar</taxon>
        <taxon>Stramenopiles</taxon>
        <taxon>Ochrophyta</taxon>
        <taxon>Bolidophyceae</taxon>
        <taxon>Parmales</taxon>
        <taxon>Triparmaceae</taxon>
        <taxon>Triparma</taxon>
    </lineage>
</organism>
<dbReference type="InterPro" id="IPR015797">
    <property type="entry name" value="NUDIX_hydrolase-like_dom_sf"/>
</dbReference>
<proteinExistence type="predicted"/>
<dbReference type="AlphaFoldDB" id="A0A9W7GBI9"/>
<dbReference type="OrthoDB" id="447842at2759"/>